<dbReference type="NCBIfam" id="NF001899">
    <property type="entry name" value="PRK00654.1-2"/>
    <property type="match status" value="1"/>
</dbReference>
<evidence type="ECO:0000256" key="6">
    <source>
        <dbReference type="ARBA" id="ARBA00022679"/>
    </source>
</evidence>
<dbReference type="GO" id="GO:0005978">
    <property type="term" value="P:glycogen biosynthetic process"/>
    <property type="evidence" value="ECO:0007669"/>
    <property type="project" value="UniProtKB-UniRule"/>
</dbReference>
<dbReference type="NCBIfam" id="TIGR02095">
    <property type="entry name" value="glgA"/>
    <property type="match status" value="1"/>
</dbReference>
<evidence type="ECO:0000259" key="10">
    <source>
        <dbReference type="Pfam" id="PF08323"/>
    </source>
</evidence>
<comment type="pathway">
    <text evidence="3 8">Glycan biosynthesis; glycogen biosynthesis.</text>
</comment>
<dbReference type="GO" id="GO:0009011">
    <property type="term" value="F:alpha-1,4-glucan glucosyltransferase (ADP-glucose donor) activity"/>
    <property type="evidence" value="ECO:0007669"/>
    <property type="project" value="UniProtKB-UniRule"/>
</dbReference>
<dbReference type="EMBL" id="CP034328">
    <property type="protein sequence ID" value="AZL60961.1"/>
    <property type="molecule type" value="Genomic_DNA"/>
</dbReference>
<dbReference type="HAMAP" id="MF_00484">
    <property type="entry name" value="Glycogen_synth"/>
    <property type="match status" value="1"/>
</dbReference>
<evidence type="ECO:0000256" key="2">
    <source>
        <dbReference type="ARBA" id="ARBA00002764"/>
    </source>
</evidence>
<dbReference type="InterPro" id="IPR013534">
    <property type="entry name" value="Starch_synth_cat_dom"/>
</dbReference>
<gene>
    <name evidence="8 11" type="primary">glgA</name>
    <name evidence="11" type="ORF">EI545_00515</name>
</gene>
<organism evidence="11 12">
    <name type="scientific">Tabrizicola piscis</name>
    <dbReference type="NCBI Taxonomy" id="2494374"/>
    <lineage>
        <taxon>Bacteria</taxon>
        <taxon>Pseudomonadati</taxon>
        <taxon>Pseudomonadota</taxon>
        <taxon>Alphaproteobacteria</taxon>
        <taxon>Rhodobacterales</taxon>
        <taxon>Paracoccaceae</taxon>
        <taxon>Tabrizicola</taxon>
    </lineage>
</organism>
<dbReference type="AlphaFoldDB" id="A0A3S8UBM7"/>
<feature type="domain" description="Glycosyl transferase family 1" evidence="9">
    <location>
        <begin position="290"/>
        <end position="445"/>
    </location>
</feature>
<dbReference type="GO" id="GO:0004373">
    <property type="term" value="F:alpha-1,4-glucan glucosyltransferase (UDP-glucose donor) activity"/>
    <property type="evidence" value="ECO:0007669"/>
    <property type="project" value="InterPro"/>
</dbReference>
<evidence type="ECO:0000256" key="7">
    <source>
        <dbReference type="ARBA" id="ARBA00023056"/>
    </source>
</evidence>
<keyword evidence="5 8" id="KW-0328">Glycosyltransferase</keyword>
<comment type="similarity">
    <text evidence="4 8">Belongs to the glycosyltransferase 1 family. Bacterial/plant glycogen synthase subfamily.</text>
</comment>
<dbReference type="EC" id="2.4.1.21" evidence="8"/>
<accession>A0A3S8UBM7</accession>
<keyword evidence="12" id="KW-1185">Reference proteome</keyword>
<evidence type="ECO:0000256" key="1">
    <source>
        <dbReference type="ARBA" id="ARBA00001478"/>
    </source>
</evidence>
<evidence type="ECO:0000256" key="5">
    <source>
        <dbReference type="ARBA" id="ARBA00022676"/>
    </source>
</evidence>
<sequence length="476" mass="49545">MVVRGRVLSVASECVPLVKTGGLADVVGALPAALAAVGWDMRVLLPCYQGLRAQSAGWPVVWEEADLWGGPGRVLAGDVAGMQVLLLDAPHLYDRDGGPYSGPRGDHPDNAVRFAALSWIAARIAREGLESWKPDVLHAHDWQAGLAPAYLAYHGSGGVKSVLTIHNIAFQGWAAAHMLGVLRLPGHAYHPEALEYYGGISTLKAGLVTANWITTVSPSYAAELMRPAFGMGLEGVIAARGPVVSGILNGVDTSVWDPGAEDPPFSAKALAGKATARAHLCEEFGLEVPGPLAIVVSRLTDQKGIDLLPAVIPDFVLGGGGLIVLGSGDPGMEGAMRALAARFPGRVAVRIGYDEGLSHRLFAGADAVLVPSRFEPCGLTQMYGLRYGTLPVVSLVGGLADTVIGASPATIAAGVATGVTFHPVDALAFGQALTQLLTLHGQPKLWAKLRANAMAHPVGWETSAAAYAALYERLTA</sequence>
<comment type="catalytic activity">
    <reaction evidence="1 8">
        <text>[(1-&gt;4)-alpha-D-glucosyl](n) + ADP-alpha-D-glucose = [(1-&gt;4)-alpha-D-glucosyl](n+1) + ADP + H(+)</text>
        <dbReference type="Rhea" id="RHEA:18189"/>
        <dbReference type="Rhea" id="RHEA-COMP:9584"/>
        <dbReference type="Rhea" id="RHEA-COMP:9587"/>
        <dbReference type="ChEBI" id="CHEBI:15378"/>
        <dbReference type="ChEBI" id="CHEBI:15444"/>
        <dbReference type="ChEBI" id="CHEBI:57498"/>
        <dbReference type="ChEBI" id="CHEBI:456216"/>
        <dbReference type="EC" id="2.4.1.21"/>
    </reaction>
</comment>
<feature type="binding site" evidence="8">
    <location>
        <position position="19"/>
    </location>
    <ligand>
        <name>ADP-alpha-D-glucose</name>
        <dbReference type="ChEBI" id="CHEBI:57498"/>
    </ligand>
</feature>
<dbReference type="InterPro" id="IPR001296">
    <property type="entry name" value="Glyco_trans_1"/>
</dbReference>
<keyword evidence="6 8" id="KW-0808">Transferase</keyword>
<keyword evidence="7 8" id="KW-0320">Glycogen biosynthesis</keyword>
<reference evidence="11 12" key="1">
    <citation type="submission" date="2018-12" db="EMBL/GenBank/DDBJ databases">
        <title>Complete genome sequencing of Tabrizicola sp. K13M18.</title>
        <authorList>
            <person name="Bae J.-W."/>
        </authorList>
    </citation>
    <scope>NUCLEOTIDE SEQUENCE [LARGE SCALE GENOMIC DNA]</scope>
    <source>
        <strain evidence="11 12">K13M18</strain>
    </source>
</reference>
<evidence type="ECO:0000313" key="11">
    <source>
        <dbReference type="EMBL" id="AZL60961.1"/>
    </source>
</evidence>
<dbReference type="OrthoDB" id="9808590at2"/>
<dbReference type="InterPro" id="IPR011835">
    <property type="entry name" value="GS/SS"/>
</dbReference>
<feature type="domain" description="Starch synthase catalytic" evidence="10">
    <location>
        <begin position="6"/>
        <end position="238"/>
    </location>
</feature>
<dbReference type="Pfam" id="PF08323">
    <property type="entry name" value="Glyco_transf_5"/>
    <property type="match status" value="1"/>
</dbReference>
<protein>
    <recommendedName>
        <fullName evidence="8">Glycogen synthase</fullName>
        <ecNumber evidence="8">2.4.1.21</ecNumber>
    </recommendedName>
    <alternativeName>
        <fullName evidence="8">Starch [bacterial glycogen] synthase</fullName>
    </alternativeName>
</protein>
<evidence type="ECO:0000256" key="4">
    <source>
        <dbReference type="ARBA" id="ARBA00010281"/>
    </source>
</evidence>
<dbReference type="SUPFAM" id="SSF53756">
    <property type="entry name" value="UDP-Glycosyltransferase/glycogen phosphorylase"/>
    <property type="match status" value="1"/>
</dbReference>
<dbReference type="Pfam" id="PF00534">
    <property type="entry name" value="Glycos_transf_1"/>
    <property type="match status" value="1"/>
</dbReference>
<comment type="function">
    <text evidence="2 8">Synthesizes alpha-1,4-glucan chains using ADP-glucose.</text>
</comment>
<name>A0A3S8UBM7_9RHOB</name>
<proteinExistence type="inferred from homology"/>
<evidence type="ECO:0000256" key="8">
    <source>
        <dbReference type="HAMAP-Rule" id="MF_00484"/>
    </source>
</evidence>
<evidence type="ECO:0000313" key="12">
    <source>
        <dbReference type="Proteomes" id="UP000282002"/>
    </source>
</evidence>
<dbReference type="UniPathway" id="UPA00164"/>
<dbReference type="KEGG" id="taw:EI545_00515"/>
<dbReference type="PANTHER" id="PTHR45825:SF11">
    <property type="entry name" value="ALPHA AMYLASE DOMAIN-CONTAINING PROTEIN"/>
    <property type="match status" value="1"/>
</dbReference>
<dbReference type="GO" id="GO:0005829">
    <property type="term" value="C:cytosol"/>
    <property type="evidence" value="ECO:0007669"/>
    <property type="project" value="TreeGrafter"/>
</dbReference>
<dbReference type="PANTHER" id="PTHR45825">
    <property type="entry name" value="GRANULE-BOUND STARCH SYNTHASE 1, CHLOROPLASTIC/AMYLOPLASTIC"/>
    <property type="match status" value="1"/>
</dbReference>
<dbReference type="CDD" id="cd03791">
    <property type="entry name" value="GT5_Glycogen_synthase_DULL1-like"/>
    <property type="match status" value="1"/>
</dbReference>
<evidence type="ECO:0000256" key="3">
    <source>
        <dbReference type="ARBA" id="ARBA00004964"/>
    </source>
</evidence>
<evidence type="ECO:0000259" key="9">
    <source>
        <dbReference type="Pfam" id="PF00534"/>
    </source>
</evidence>
<dbReference type="Gene3D" id="3.40.50.2000">
    <property type="entry name" value="Glycogen Phosphorylase B"/>
    <property type="match status" value="2"/>
</dbReference>
<dbReference type="Proteomes" id="UP000282002">
    <property type="component" value="Chromosome"/>
</dbReference>